<keyword evidence="5" id="KW-0378">Hydrolase</keyword>
<dbReference type="SUPFAM" id="SSF52540">
    <property type="entry name" value="P-loop containing nucleoside triphosphate hydrolases"/>
    <property type="match status" value="1"/>
</dbReference>
<dbReference type="EMBL" id="UOER01000114">
    <property type="protein sequence ID" value="VAW22003.1"/>
    <property type="molecule type" value="Genomic_DNA"/>
</dbReference>
<dbReference type="Pfam" id="PF13481">
    <property type="entry name" value="AAA_25"/>
    <property type="match status" value="1"/>
</dbReference>
<keyword evidence="4" id="KW-0863">Zinc-finger</keyword>
<dbReference type="InterPro" id="IPR020568">
    <property type="entry name" value="Ribosomal_Su5_D2-typ_SF"/>
</dbReference>
<evidence type="ECO:0000256" key="1">
    <source>
        <dbReference type="ARBA" id="ARBA00022723"/>
    </source>
</evidence>
<evidence type="ECO:0000256" key="2">
    <source>
        <dbReference type="ARBA" id="ARBA00022741"/>
    </source>
</evidence>
<dbReference type="HAMAP" id="MF_01498">
    <property type="entry name" value="RadA_bact"/>
    <property type="match status" value="1"/>
</dbReference>
<dbReference type="InterPro" id="IPR004504">
    <property type="entry name" value="DNA_repair_RadA"/>
</dbReference>
<evidence type="ECO:0000256" key="7">
    <source>
        <dbReference type="ARBA" id="ARBA00022840"/>
    </source>
</evidence>
<keyword evidence="8" id="KW-0346">Stress response</keyword>
<dbReference type="InterPro" id="IPR003593">
    <property type="entry name" value="AAA+_ATPase"/>
</dbReference>
<accession>A0A3B0U0Y7</accession>
<dbReference type="InterPro" id="IPR020588">
    <property type="entry name" value="RecA_ATP-bd"/>
</dbReference>
<reference evidence="12" key="1">
    <citation type="submission" date="2018-06" db="EMBL/GenBank/DDBJ databases">
        <authorList>
            <person name="Zhirakovskaya E."/>
        </authorList>
    </citation>
    <scope>NUCLEOTIDE SEQUENCE</scope>
</reference>
<feature type="domain" description="RecA family profile 1" evidence="11">
    <location>
        <begin position="68"/>
        <end position="214"/>
    </location>
</feature>
<dbReference type="PANTHER" id="PTHR32472">
    <property type="entry name" value="DNA REPAIR PROTEIN RADA"/>
    <property type="match status" value="1"/>
</dbReference>
<dbReference type="GO" id="GO:0005524">
    <property type="term" value="F:ATP binding"/>
    <property type="evidence" value="ECO:0007669"/>
    <property type="project" value="UniProtKB-KW"/>
</dbReference>
<dbReference type="GO" id="GO:0003684">
    <property type="term" value="F:damaged DNA binding"/>
    <property type="evidence" value="ECO:0007669"/>
    <property type="project" value="InterPro"/>
</dbReference>
<dbReference type="PRINTS" id="PR01874">
    <property type="entry name" value="DNAREPAIRADA"/>
</dbReference>
<keyword evidence="2" id="KW-0547">Nucleotide-binding</keyword>
<keyword evidence="6" id="KW-0862">Zinc</keyword>
<dbReference type="PANTHER" id="PTHR32472:SF10">
    <property type="entry name" value="DNA REPAIR PROTEIN RADA-LIKE PROTEIN"/>
    <property type="match status" value="1"/>
</dbReference>
<name>A0A3B0U0Y7_9ZZZZ</name>
<dbReference type="InterPro" id="IPR027417">
    <property type="entry name" value="P-loop_NTPase"/>
</dbReference>
<proteinExistence type="inferred from homology"/>
<dbReference type="Pfam" id="PF13541">
    <property type="entry name" value="ChlI"/>
    <property type="match status" value="1"/>
</dbReference>
<evidence type="ECO:0000259" key="11">
    <source>
        <dbReference type="PROSITE" id="PS50162"/>
    </source>
</evidence>
<keyword evidence="7" id="KW-0067">ATP-binding</keyword>
<dbReference type="InterPro" id="IPR041166">
    <property type="entry name" value="Rubredoxin_2"/>
</dbReference>
<dbReference type="Pfam" id="PF18073">
    <property type="entry name" value="Zn_ribbon_LapB"/>
    <property type="match status" value="1"/>
</dbReference>
<dbReference type="GO" id="GO:0000725">
    <property type="term" value="P:recombinational repair"/>
    <property type="evidence" value="ECO:0007669"/>
    <property type="project" value="TreeGrafter"/>
</dbReference>
<evidence type="ECO:0000256" key="10">
    <source>
        <dbReference type="ARBA" id="ARBA00023204"/>
    </source>
</evidence>
<dbReference type="AlphaFoldDB" id="A0A3B0U0Y7"/>
<dbReference type="GO" id="GO:0140664">
    <property type="term" value="F:ATP-dependent DNA damage sensor activity"/>
    <property type="evidence" value="ECO:0007669"/>
    <property type="project" value="InterPro"/>
</dbReference>
<evidence type="ECO:0000256" key="5">
    <source>
        <dbReference type="ARBA" id="ARBA00022801"/>
    </source>
</evidence>
<evidence type="ECO:0000256" key="6">
    <source>
        <dbReference type="ARBA" id="ARBA00022833"/>
    </source>
</evidence>
<dbReference type="GO" id="GO:0008270">
    <property type="term" value="F:zinc ion binding"/>
    <property type="evidence" value="ECO:0007669"/>
    <property type="project" value="UniProtKB-KW"/>
</dbReference>
<keyword evidence="1" id="KW-0479">Metal-binding</keyword>
<keyword evidence="9" id="KW-0238">DNA-binding</keyword>
<keyword evidence="3" id="KW-0227">DNA damage</keyword>
<dbReference type="CDD" id="cd01121">
    <property type="entry name" value="RadA_SMS_N"/>
    <property type="match status" value="1"/>
</dbReference>
<dbReference type="PROSITE" id="PS50162">
    <property type="entry name" value="RECA_2"/>
    <property type="match status" value="1"/>
</dbReference>
<dbReference type="SUPFAM" id="SSF54211">
    <property type="entry name" value="Ribosomal protein S5 domain 2-like"/>
    <property type="match status" value="1"/>
</dbReference>
<organism evidence="12">
    <name type="scientific">hydrothermal vent metagenome</name>
    <dbReference type="NCBI Taxonomy" id="652676"/>
    <lineage>
        <taxon>unclassified sequences</taxon>
        <taxon>metagenomes</taxon>
        <taxon>ecological metagenomes</taxon>
    </lineage>
</organism>
<protein>
    <submittedName>
        <fullName evidence="12">DNA repair protein RadA</fullName>
    </submittedName>
</protein>
<dbReference type="GO" id="GO:0005829">
    <property type="term" value="C:cytosol"/>
    <property type="evidence" value="ECO:0007669"/>
    <property type="project" value="TreeGrafter"/>
</dbReference>
<dbReference type="InterPro" id="IPR014721">
    <property type="entry name" value="Ribsml_uS5_D2-typ_fold_subgr"/>
</dbReference>
<dbReference type="Gene3D" id="3.40.50.300">
    <property type="entry name" value="P-loop containing nucleotide triphosphate hydrolases"/>
    <property type="match status" value="1"/>
</dbReference>
<sequence>MAKTKTTFFCQNCGTQYAKWLGQCSSCHQWNTIVQEVIQKEEKRSWKQTTTTKRVSNALKINEIPFDKEDKILTKNNELNRVLGGGLVRGSMLLLGGEPGIGKSTLLLQIALTLPKKVLYVSGEESQLQIKMRAERLQNTNTNCLILTETNTQNIFKVIEELTPDVVVIDSIQTLYTEYIEASPGSISQIRETTAELIKFAKETATPVLLIGHITKDGNIAGPKILEHMVDVVLQFEGDRNHTYRILRAIKNRFGSTAEIGIYEMQHAGLREVENPSEILISQKEDNLSGTAIAATLEGVRPLMIEVQALVSTAVYGTPQRSSTGYDIKRLNMLLAVLEKRAGFRLGAKDVFLNIAGGIRVDDPAIDLAVISAILSSNEDIAIPQDFCFAAEIGLAGEIRPVSRVGQRILEAEKLGFHKIFISKFNKVNNSGYTIKIIKITKVEDIFSNLFT</sequence>
<evidence type="ECO:0000256" key="3">
    <source>
        <dbReference type="ARBA" id="ARBA00022763"/>
    </source>
</evidence>
<evidence type="ECO:0000313" key="12">
    <source>
        <dbReference type="EMBL" id="VAW22003.1"/>
    </source>
</evidence>
<dbReference type="NCBIfam" id="TIGR00416">
    <property type="entry name" value="sms"/>
    <property type="match status" value="1"/>
</dbReference>
<dbReference type="SMART" id="SM00382">
    <property type="entry name" value="AAA"/>
    <property type="match status" value="1"/>
</dbReference>
<evidence type="ECO:0000256" key="9">
    <source>
        <dbReference type="ARBA" id="ARBA00023125"/>
    </source>
</evidence>
<dbReference type="GO" id="GO:0016787">
    <property type="term" value="F:hydrolase activity"/>
    <property type="evidence" value="ECO:0007669"/>
    <property type="project" value="UniProtKB-KW"/>
</dbReference>
<gene>
    <name evidence="12" type="ORF">MNBD_BACTEROID04-51</name>
</gene>
<dbReference type="Gene3D" id="3.30.230.10">
    <property type="match status" value="1"/>
</dbReference>
<evidence type="ECO:0000256" key="8">
    <source>
        <dbReference type="ARBA" id="ARBA00023016"/>
    </source>
</evidence>
<dbReference type="FunFam" id="3.40.50.300:FF:000050">
    <property type="entry name" value="DNA repair protein RadA"/>
    <property type="match status" value="1"/>
</dbReference>
<keyword evidence="10" id="KW-0234">DNA repair</keyword>
<evidence type="ECO:0000256" key="4">
    <source>
        <dbReference type="ARBA" id="ARBA00022771"/>
    </source>
</evidence>